<feature type="compositionally biased region" description="Acidic residues" evidence="1">
    <location>
        <begin position="387"/>
        <end position="410"/>
    </location>
</feature>
<evidence type="ECO:0000259" key="2">
    <source>
        <dbReference type="Pfam" id="PF20703"/>
    </source>
</evidence>
<evidence type="ECO:0000256" key="1">
    <source>
        <dbReference type="SAM" id="MobiDB-lite"/>
    </source>
</evidence>
<sequence>MHPTLHALIERNLVICVGPLVSEAAGLAGPRGLAQHFVESLHPMLPDRAELAALVAAGEVARALERVERLIGSARFIDVARPLLDRGDARLPLVARAIAALSPELGRICTTNLDTLLERALESWPALDAEPRDLGGRERCLVKLCGTAAQVSSWVLTRERLLARGAELPRTGSWLRRYRLLIVGYRADDEVLRRLVLPLRGRDACGLEPVNLAYVPADSVTPESRELLAEYGIELVPIAGDYDLGAAEWLHALFDAYQRETRTRSRPPYHRRYYDGYWCPYRGLAPFESGDEAQLFGRAADVHRAIEQLRVRPESRWLIVHGADGIGTSSFVAAGVYPATMRGAAWTTPGEPTWHGLRGRVHRRPLLALAESMASLAASRLRSREYDEPEPGEYDEPEPGEYDAPEDEATGLDPAPTTAALHEQFGASTRALADHLASSHPGGLVLAVDGLEDAIDSDDDEEQERFAASVAHALAHAAVPFLLITPIRSRYLGELHRLPQLLERMTGRDPPVIYALAPMTEDALRQVIRGPGERAGIIVAERLVERILADVDRLTRAPQPPQPGTVLALLAAALAGTYHHMKHGEFCETAYEAGAGLAGAVERYAEQAVAAAIADYSETWVRRVFLLVLAGEVDRRGRPRPLTHEEVIERLLPHVPADRPRNQRVRAENVLRRTSVAAGGLISVSKHCVTLLHDVLRSHWPRLRAWQAPDWQPPVGETPPSGTVHAEMVAWAWPAGPAGHDAATVRSARKHPRQRPRAAPPRTHPRASPTRNRSSSTPWPLNDPSRCRAAPRRGPREPSQCRAPPNRQPQRTWRRRRPAPASGYRRSG</sequence>
<evidence type="ECO:0000313" key="4">
    <source>
        <dbReference type="Proteomes" id="UP001150924"/>
    </source>
</evidence>
<feature type="region of interest" description="Disordered" evidence="1">
    <location>
        <begin position="737"/>
        <end position="828"/>
    </location>
</feature>
<dbReference type="EMBL" id="JAPNKE010000002">
    <property type="protein sequence ID" value="MCY1013401.1"/>
    <property type="molecule type" value="Genomic_DNA"/>
</dbReference>
<protein>
    <submittedName>
        <fullName evidence="3">SIR2 family protein</fullName>
    </submittedName>
</protein>
<dbReference type="AlphaFoldDB" id="A0A9X3F8I4"/>
<comment type="caution">
    <text evidence="3">The sequence shown here is derived from an EMBL/GenBank/DDBJ whole genome shotgun (WGS) entry which is preliminary data.</text>
</comment>
<accession>A0A9X3F8I4</accession>
<evidence type="ECO:0000313" key="3">
    <source>
        <dbReference type="EMBL" id="MCY1013401.1"/>
    </source>
</evidence>
<feature type="region of interest" description="Disordered" evidence="1">
    <location>
        <begin position="379"/>
        <end position="415"/>
    </location>
</feature>
<dbReference type="InterPro" id="IPR049052">
    <property type="entry name" value="nSTAND1"/>
</dbReference>
<dbReference type="Proteomes" id="UP001150924">
    <property type="component" value="Unassembled WGS sequence"/>
</dbReference>
<dbReference type="Pfam" id="PF13289">
    <property type="entry name" value="SIR2_2"/>
    <property type="match status" value="1"/>
</dbReference>
<keyword evidence="4" id="KW-1185">Reference proteome</keyword>
<reference evidence="3" key="1">
    <citation type="submission" date="2022-11" db="EMBL/GenBank/DDBJ databases">
        <title>Minimal conservation of predation-associated metabolite biosynthetic gene clusters underscores biosynthetic potential of Myxococcota including descriptions for ten novel species: Archangium lansinium sp. nov., Myxococcus landrumus sp. nov., Nannocystis bai.</title>
        <authorList>
            <person name="Ahearne A."/>
            <person name="Stevens C."/>
            <person name="Phillips K."/>
        </authorList>
    </citation>
    <scope>NUCLEOTIDE SEQUENCE</scope>
    <source>
        <strain evidence="3">Na p29</strain>
    </source>
</reference>
<name>A0A9X3F8I4_9BACT</name>
<gene>
    <name evidence="3" type="ORF">OV079_49320</name>
</gene>
<organism evidence="3 4">
    <name type="scientific">Nannocystis pusilla</name>
    <dbReference type="NCBI Taxonomy" id="889268"/>
    <lineage>
        <taxon>Bacteria</taxon>
        <taxon>Pseudomonadati</taxon>
        <taxon>Myxococcota</taxon>
        <taxon>Polyangia</taxon>
        <taxon>Nannocystales</taxon>
        <taxon>Nannocystaceae</taxon>
        <taxon>Nannocystis</taxon>
    </lineage>
</organism>
<feature type="compositionally biased region" description="Basic residues" evidence="1">
    <location>
        <begin position="747"/>
        <end position="756"/>
    </location>
</feature>
<dbReference type="Pfam" id="PF20703">
    <property type="entry name" value="nSTAND1"/>
    <property type="match status" value="1"/>
</dbReference>
<dbReference type="RefSeq" id="WP_267777304.1">
    <property type="nucleotide sequence ID" value="NZ_JAPNKE010000002.1"/>
</dbReference>
<feature type="domain" description="Novel STAND NTPase 1" evidence="2">
    <location>
        <begin position="280"/>
        <end position="708"/>
    </location>
</feature>
<proteinExistence type="predicted"/>